<evidence type="ECO:0000256" key="4">
    <source>
        <dbReference type="ARBA" id="ARBA00022691"/>
    </source>
</evidence>
<evidence type="ECO:0000313" key="5">
    <source>
        <dbReference type="EMBL" id="KAF0698652.1"/>
    </source>
</evidence>
<dbReference type="OrthoDB" id="66144at2759"/>
<keyword evidence="7" id="KW-1185">Reference proteome</keyword>
<dbReference type="InterPro" id="IPR029063">
    <property type="entry name" value="SAM-dependent_MTases_sf"/>
</dbReference>
<dbReference type="EMBL" id="CAADRA010005248">
    <property type="protein sequence ID" value="VFT87616.1"/>
    <property type="molecule type" value="Genomic_DNA"/>
</dbReference>
<dbReference type="Proteomes" id="UP000332933">
    <property type="component" value="Unassembled WGS sequence"/>
</dbReference>
<dbReference type="CDD" id="cd02440">
    <property type="entry name" value="AdoMet_MTases"/>
    <property type="match status" value="1"/>
</dbReference>
<name>A0A485KRS1_9STRA</name>
<dbReference type="InterPro" id="IPR026170">
    <property type="entry name" value="FAM173A/B"/>
</dbReference>
<proteinExistence type="inferred from homology"/>
<sequence>MAARKQHIKALVLAAAKERYAAALPQDVVCIAPFSPSPMEMVVQVWERLRPHVTAADLVVELGCGDARWIIYGVQTFGCRAVGIEYDPKVAALAMDKVREVGLDASIEISIGDIVDPAFRLPAKTSIVIVYAFAETLNVNIKRLLAQSPPHTTIISVGFHVQGWTPSWSDRYVGLLCYVYDIDHCQ</sequence>
<comment type="similarity">
    <text evidence="1">Belongs to the ANT/ATPSC lysine N-methyltransferase family.</text>
</comment>
<reference evidence="6 7" key="1">
    <citation type="submission" date="2019-03" db="EMBL/GenBank/DDBJ databases">
        <authorList>
            <person name="Gaulin E."/>
            <person name="Dumas B."/>
        </authorList>
    </citation>
    <scope>NUCLEOTIDE SEQUENCE [LARGE SCALE GENOMIC DNA]</scope>
    <source>
        <strain evidence="6">CBS 568.67</strain>
    </source>
</reference>
<keyword evidence="3" id="KW-0808">Transferase</keyword>
<dbReference type="GO" id="GO:0032259">
    <property type="term" value="P:methylation"/>
    <property type="evidence" value="ECO:0007669"/>
    <property type="project" value="UniProtKB-KW"/>
</dbReference>
<evidence type="ECO:0000313" key="7">
    <source>
        <dbReference type="Proteomes" id="UP000332933"/>
    </source>
</evidence>
<keyword evidence="2" id="KW-0489">Methyltransferase</keyword>
<evidence type="ECO:0000256" key="3">
    <source>
        <dbReference type="ARBA" id="ARBA00022679"/>
    </source>
</evidence>
<reference evidence="5" key="2">
    <citation type="submission" date="2019-06" db="EMBL/GenBank/DDBJ databases">
        <title>Genomics analysis of Aphanomyces spp. identifies a new class of oomycete effector associated with host adaptation.</title>
        <authorList>
            <person name="Gaulin E."/>
        </authorList>
    </citation>
    <scope>NUCLEOTIDE SEQUENCE</scope>
    <source>
        <strain evidence="5">CBS 578.67</strain>
    </source>
</reference>
<dbReference type="SUPFAM" id="SSF53335">
    <property type="entry name" value="S-adenosyl-L-methionine-dependent methyltransferases"/>
    <property type="match status" value="1"/>
</dbReference>
<dbReference type="GO" id="GO:0005739">
    <property type="term" value="C:mitochondrion"/>
    <property type="evidence" value="ECO:0007669"/>
    <property type="project" value="TreeGrafter"/>
</dbReference>
<dbReference type="GO" id="GO:1905706">
    <property type="term" value="P:regulation of mitochondrial ATP synthesis coupled proton transport"/>
    <property type="evidence" value="ECO:0007669"/>
    <property type="project" value="TreeGrafter"/>
</dbReference>
<dbReference type="EMBL" id="VJMH01005227">
    <property type="protein sequence ID" value="KAF0698652.1"/>
    <property type="molecule type" value="Genomic_DNA"/>
</dbReference>
<dbReference type="PANTHER" id="PTHR13610">
    <property type="entry name" value="METHYLTRANSFERASE DOMAIN-CONTAINING PROTEIN"/>
    <property type="match status" value="1"/>
</dbReference>
<accession>A0A485KRS1</accession>
<dbReference type="AlphaFoldDB" id="A0A485KRS1"/>
<organism evidence="6 7">
    <name type="scientific">Aphanomyces stellatus</name>
    <dbReference type="NCBI Taxonomy" id="120398"/>
    <lineage>
        <taxon>Eukaryota</taxon>
        <taxon>Sar</taxon>
        <taxon>Stramenopiles</taxon>
        <taxon>Oomycota</taxon>
        <taxon>Saprolegniomycetes</taxon>
        <taxon>Saprolegniales</taxon>
        <taxon>Verrucalvaceae</taxon>
        <taxon>Aphanomyces</taxon>
    </lineage>
</organism>
<gene>
    <name evidence="6" type="primary">Aste57867_10746</name>
    <name evidence="5" type="ORF">As57867_010706</name>
    <name evidence="6" type="ORF">ASTE57867_10746</name>
</gene>
<evidence type="ECO:0000256" key="1">
    <source>
        <dbReference type="ARBA" id="ARBA00010633"/>
    </source>
</evidence>
<keyword evidence="4" id="KW-0949">S-adenosyl-L-methionine</keyword>
<dbReference type="PANTHER" id="PTHR13610:SF11">
    <property type="entry name" value="METHYLTRANSFERASE DOMAIN-CONTAINING PROTEIN"/>
    <property type="match status" value="1"/>
</dbReference>
<protein>
    <submittedName>
        <fullName evidence="6">Aste57867_10746 protein</fullName>
    </submittedName>
</protein>
<dbReference type="Gene3D" id="3.40.50.150">
    <property type="entry name" value="Vaccinia Virus protein VP39"/>
    <property type="match status" value="1"/>
</dbReference>
<evidence type="ECO:0000313" key="6">
    <source>
        <dbReference type="EMBL" id="VFT87616.1"/>
    </source>
</evidence>
<dbReference type="GO" id="GO:0016279">
    <property type="term" value="F:protein-lysine N-methyltransferase activity"/>
    <property type="evidence" value="ECO:0007669"/>
    <property type="project" value="InterPro"/>
</dbReference>
<evidence type="ECO:0000256" key="2">
    <source>
        <dbReference type="ARBA" id="ARBA00022603"/>
    </source>
</evidence>